<comment type="subunit">
    <text evidence="11 12">Monomer. Binds crRNA and tracrRNA.</text>
</comment>
<comment type="domain">
    <text evidence="12">Has 2 endonuclease domains. The discontinuous RuvC-like domain cleaves the target DNA noncomplementary to crRNA while the HNH nuclease domain cleaves the target DNA complementary to crRNA.</text>
</comment>
<gene>
    <name evidence="12 15" type="primary">cas9</name>
    <name evidence="15" type="ORF">N5W20_01810</name>
</gene>
<dbReference type="InterPro" id="IPR033114">
    <property type="entry name" value="HNH_CAS9"/>
</dbReference>
<sequence length="1055" mass="120199">MSEKNAIDEELSFGIDLGIGSCGWAVLRRPKGKLDDGVIEGWGSWCFDVPETDKERRPTNQIRRANRLLRRVIRRRRNRMAEIRRLFHAKGLLPSSDSDALRRPKFDPWAARANGLDQLLSPFEFAAALSHIAKRRGFKSAAKNKSANAVGDDQKMLKELETTRGKLAKYQTVGKMFFVDPEYKERRRNRDGVYDRTVGRDDLEFEVDALFKAQRRLGQKHATPELQKAFTDIAFFQLPLQDSERLVGMCHFEPSKKRTSKLAPSFEKFRLLTRLVNLRIVRLKEERPFTVEELQRVTADLGKTAKLSVKKVRSLIGLSPDEFFANIKAEDEGQDIAVRTGDALPGTATLRKALGAELWGVMQAHPEQLDAIAQILTFYETRKNIIAELEKLNLSQPVFDKLQTALDEGLFAKFRGVGHISAKACRHLIPHLAKGLRYDAACKMAGYDHAASRLFSDRDAVASKAQFNELVAEVGGSIANPIARKALTEGMKQLWAMRNRWGLPGSINIELARDVGNSLEKRRELEKGVKDTTAQRERERNEARTSLGLSDVNGDTLLRYRLWKEQGGRCLYSGKEIPIILVRPDNKTVQVDHILPWSRFGDDSYKNKTLCYASANQEKKNKTPYEWLGGENESERWKTFQQRIETNKELRGFKKRNYLLKNAEEAQKKFRERNLNDTRYAARALAGAVEYFYPQGQRKEKGGIRRVYTRPGALTSALRHAWGLEALKKIDGKRVSDDRHHALDALVVAAVNEAQVQSLTQSYQEWEQQGWGRPLRNVELPWGNFRRHVLEAYDELFVARPERRRARGEGHAATIRQVKTRDEKQIVYERKAVTALKEADLAMIKDPEKNARLIEVLREWIAAGKPTEPDRMPRMPNGYVVNKVRLASRNKPAVPVRGGSADRGEMVRVDVFSKPNKKGKVEWFLVPIYPHQVMNKKAWPQPPMRAVIQAKDESEWTEMGSEHCFRFSLYPRSYVKAVKANGTVIEGYFAGLDRAVGAIALISNRDPTEINRGIGVKTLANFTKYSVDRYGTCAEVKKEVRTWHGEACTSRNPLD</sequence>
<proteinExistence type="inferred from homology"/>
<evidence type="ECO:0000256" key="1">
    <source>
        <dbReference type="ARBA" id="ARBA00001946"/>
    </source>
</evidence>
<evidence type="ECO:0000256" key="5">
    <source>
        <dbReference type="ARBA" id="ARBA00022801"/>
    </source>
</evidence>
<evidence type="ECO:0000256" key="12">
    <source>
        <dbReference type="HAMAP-Rule" id="MF_01480"/>
    </source>
</evidence>
<keyword evidence="6" id="KW-0460">Magnesium</keyword>
<comment type="function">
    <text evidence="12">CRISPR (clustered regularly interspaced short palindromic repeat) is an adaptive immune system that provides protection against mobile genetic elements (viruses, transposable elements and conjugative plasmids). CRISPR clusters contain spacers, sequences complementary to antecedent mobile elements, and target invading nucleic acids. CRISPR clusters are transcribed and processed into CRISPR RNA (crRNA). In type II CRISPR systems correct processing of pre-crRNA requires a trans-encoded small RNA (tracrRNA), endogenous ribonuclease 3 (rnc) and this protein. The tracrRNA serves as a guide for ribonuclease 3-aided processing of pre-crRNA. Subsequently Cas9/crRNA/tracrRNA endonucleolytically cleaves linear or circular dsDNA target complementary to the spacer; Cas9 is inactive in the absence of the 2 guide RNAs (gRNA). Cas9 recognizes the protospacer adjacent motif (PAM) in the CRISPR repeat sequences to help distinguish self versus nonself, as targets within the bacterial CRISPR locus do not have PAMs. PAM recognition is also required for catalytic activity.</text>
</comment>
<keyword evidence="8 12" id="KW-0051">Antiviral defense</keyword>
<dbReference type="PROSITE" id="PS51749">
    <property type="entry name" value="HNH_CAS9"/>
    <property type="match status" value="1"/>
</dbReference>
<comment type="cofactor">
    <cofactor evidence="1">
        <name>Mg(2+)</name>
        <dbReference type="ChEBI" id="CHEBI:18420"/>
    </cofactor>
</comment>
<dbReference type="Pfam" id="PF13395">
    <property type="entry name" value="HNH_4"/>
    <property type="match status" value="1"/>
</dbReference>
<dbReference type="Gene3D" id="3.30.420.10">
    <property type="entry name" value="Ribonuclease H-like superfamily/Ribonuclease H"/>
    <property type="match status" value="1"/>
</dbReference>
<dbReference type="Pfam" id="PF18470">
    <property type="entry name" value="Cas9_a"/>
    <property type="match status" value="1"/>
</dbReference>
<dbReference type="InterPro" id="IPR028629">
    <property type="entry name" value="Cas9"/>
</dbReference>
<dbReference type="InterPro" id="IPR036397">
    <property type="entry name" value="RNaseH_sf"/>
</dbReference>
<feature type="compositionally biased region" description="Basic and acidic residues" evidence="13">
    <location>
        <begin position="524"/>
        <end position="543"/>
    </location>
</feature>
<evidence type="ECO:0000256" key="3">
    <source>
        <dbReference type="ARBA" id="ARBA00022723"/>
    </source>
</evidence>
<dbReference type="EC" id="3.1.-.-" evidence="12"/>
<evidence type="ECO:0000256" key="13">
    <source>
        <dbReference type="SAM" id="MobiDB-lite"/>
    </source>
</evidence>
<feature type="region of interest" description="Disordered" evidence="13">
    <location>
        <begin position="524"/>
        <end position="544"/>
    </location>
</feature>
<protein>
    <recommendedName>
        <fullName evidence="12">CRISPR-associated endonuclease Cas9</fullName>
        <ecNumber evidence="12">3.1.-.-</ecNumber>
    </recommendedName>
</protein>
<evidence type="ECO:0000256" key="6">
    <source>
        <dbReference type="ARBA" id="ARBA00022842"/>
    </source>
</evidence>
<keyword evidence="7 12" id="KW-0694">RNA-binding</keyword>
<evidence type="ECO:0000256" key="10">
    <source>
        <dbReference type="ARBA" id="ARBA00023211"/>
    </source>
</evidence>
<evidence type="ECO:0000256" key="9">
    <source>
        <dbReference type="ARBA" id="ARBA00023125"/>
    </source>
</evidence>
<keyword evidence="16" id="KW-1185">Reference proteome</keyword>
<organism evidence="15 16">
    <name type="scientific">Candidatus Kirkpatrickella diaphorinae</name>
    <dbReference type="NCBI Taxonomy" id="2984322"/>
    <lineage>
        <taxon>Bacteria</taxon>
        <taxon>Pseudomonadati</taxon>
        <taxon>Pseudomonadota</taxon>
        <taxon>Alphaproteobacteria</taxon>
        <taxon>Acetobacterales</taxon>
        <taxon>Acetobacteraceae</taxon>
        <taxon>Candidatus Kirkpatrickella</taxon>
    </lineage>
</organism>
<dbReference type="Gene3D" id="1.10.30.50">
    <property type="match status" value="1"/>
</dbReference>
<dbReference type="InterPro" id="IPR003615">
    <property type="entry name" value="HNH_nuc"/>
</dbReference>
<feature type="domain" description="HNH Cas9-type" evidence="14">
    <location>
        <begin position="518"/>
        <end position="675"/>
    </location>
</feature>
<evidence type="ECO:0000256" key="4">
    <source>
        <dbReference type="ARBA" id="ARBA00022759"/>
    </source>
</evidence>
<dbReference type="EMBL" id="CP107052">
    <property type="protein sequence ID" value="UYH51634.1"/>
    <property type="molecule type" value="Genomic_DNA"/>
</dbReference>
<dbReference type="InterPro" id="IPR041383">
    <property type="entry name" value="RuvC_III"/>
</dbReference>
<dbReference type="HAMAP" id="MF_01480">
    <property type="entry name" value="Cas9"/>
    <property type="match status" value="1"/>
</dbReference>
<keyword evidence="4 12" id="KW-0255">Endonuclease</keyword>
<comment type="similarity">
    <text evidence="12">Belongs to the CRISPR-associated Cas9 family.</text>
</comment>
<evidence type="ECO:0000256" key="8">
    <source>
        <dbReference type="ARBA" id="ARBA00023118"/>
    </source>
</evidence>
<evidence type="ECO:0000313" key="16">
    <source>
        <dbReference type="Proteomes" id="UP001163831"/>
    </source>
</evidence>
<evidence type="ECO:0000256" key="2">
    <source>
        <dbReference type="ARBA" id="ARBA00022722"/>
    </source>
</evidence>
<evidence type="ECO:0000256" key="11">
    <source>
        <dbReference type="ARBA" id="ARBA00046380"/>
    </source>
</evidence>
<dbReference type="RefSeq" id="WP_319807227.1">
    <property type="nucleotide sequence ID" value="NZ_CP107052.1"/>
</dbReference>
<dbReference type="Pfam" id="PF18541">
    <property type="entry name" value="RuvC_III"/>
    <property type="match status" value="1"/>
</dbReference>
<keyword evidence="3" id="KW-0479">Metal-binding</keyword>
<evidence type="ECO:0000259" key="14">
    <source>
        <dbReference type="PROSITE" id="PS51749"/>
    </source>
</evidence>
<dbReference type="GO" id="GO:0004519">
    <property type="term" value="F:endonuclease activity"/>
    <property type="evidence" value="ECO:0007669"/>
    <property type="project" value="UniProtKB-KW"/>
</dbReference>
<feature type="active site" description="For RuvC-like nuclease domain" evidence="12">
    <location>
        <position position="16"/>
    </location>
</feature>
<evidence type="ECO:0000313" key="15">
    <source>
        <dbReference type="EMBL" id="UYH51634.1"/>
    </source>
</evidence>
<dbReference type="InterPro" id="IPR040619">
    <property type="entry name" value="Cas9_alpha-helical_lobe"/>
</dbReference>
<keyword evidence="2 12" id="KW-0540">Nuclease</keyword>
<dbReference type="NCBIfam" id="TIGR01865">
    <property type="entry name" value="cas_Csn1"/>
    <property type="match status" value="1"/>
</dbReference>
<comment type="caution">
    <text evidence="12">Lacks conserved residue(s) required for the propagation of feature annotation.</text>
</comment>
<feature type="active site" description="Proton acceptor for HNH nuclease domain" evidence="12">
    <location>
        <position position="593"/>
    </location>
</feature>
<evidence type="ECO:0000256" key="7">
    <source>
        <dbReference type="ARBA" id="ARBA00022884"/>
    </source>
</evidence>
<dbReference type="Proteomes" id="UP001163831">
    <property type="component" value="Chromosome"/>
</dbReference>
<accession>A0ABY6GJE4</accession>
<name>A0ABY6GJE4_9PROT</name>
<keyword evidence="5 12" id="KW-0378">Hydrolase</keyword>
<reference evidence="15" key="1">
    <citation type="submission" date="2022-10" db="EMBL/GenBank/DDBJ databases">
        <title>Candidatus Kirkpatrella diaphorinas gen. nov., sp. nov., an uncultured endosymbiont identified in a population of Diaphorina citri from Hawaii.</title>
        <authorList>
            <person name="Henry E.M."/>
            <person name="Carlson C.R."/>
            <person name="Kuo Y.-W."/>
        </authorList>
    </citation>
    <scope>NUCLEOTIDE SEQUENCE</scope>
    <source>
        <strain evidence="15">CADCRV1</strain>
    </source>
</reference>
<keyword evidence="9 12" id="KW-0238">DNA-binding</keyword>
<keyword evidence="10" id="KW-0464">Manganese</keyword>